<evidence type="ECO:0000313" key="2">
    <source>
        <dbReference type="EMBL" id="MFC6064838.1"/>
    </source>
</evidence>
<gene>
    <name evidence="2" type="ORF">ACFP4F_20120</name>
</gene>
<comment type="caution">
    <text evidence="2">The sequence shown here is derived from an EMBL/GenBank/DDBJ whole genome shotgun (WGS) entry which is preliminary data.</text>
</comment>
<dbReference type="EMBL" id="JBHSPX010000006">
    <property type="protein sequence ID" value="MFC6064838.1"/>
    <property type="molecule type" value="Genomic_DNA"/>
</dbReference>
<keyword evidence="3" id="KW-1185">Reference proteome</keyword>
<organism evidence="2 3">
    <name type="scientific">Streptomyces ochraceiscleroticus</name>
    <dbReference type="NCBI Taxonomy" id="47761"/>
    <lineage>
        <taxon>Bacteria</taxon>
        <taxon>Bacillati</taxon>
        <taxon>Actinomycetota</taxon>
        <taxon>Actinomycetes</taxon>
        <taxon>Kitasatosporales</taxon>
        <taxon>Streptomycetaceae</taxon>
        <taxon>Streptomyces</taxon>
    </lineage>
</organism>
<reference evidence="3" key="1">
    <citation type="journal article" date="2019" name="Int. J. Syst. Evol. Microbiol.">
        <title>The Global Catalogue of Microorganisms (GCM) 10K type strain sequencing project: providing services to taxonomists for standard genome sequencing and annotation.</title>
        <authorList>
            <consortium name="The Broad Institute Genomics Platform"/>
            <consortium name="The Broad Institute Genome Sequencing Center for Infectious Disease"/>
            <person name="Wu L."/>
            <person name="Ma J."/>
        </authorList>
    </citation>
    <scope>NUCLEOTIDE SEQUENCE [LARGE SCALE GENOMIC DNA]</scope>
    <source>
        <strain evidence="3">CGMCC 1.15180</strain>
    </source>
</reference>
<dbReference type="Proteomes" id="UP001596139">
    <property type="component" value="Unassembled WGS sequence"/>
</dbReference>
<proteinExistence type="predicted"/>
<feature type="region of interest" description="Disordered" evidence="1">
    <location>
        <begin position="201"/>
        <end position="237"/>
    </location>
</feature>
<feature type="compositionally biased region" description="Basic and acidic residues" evidence="1">
    <location>
        <begin position="211"/>
        <end position="237"/>
    </location>
</feature>
<evidence type="ECO:0000256" key="1">
    <source>
        <dbReference type="SAM" id="MobiDB-lite"/>
    </source>
</evidence>
<sequence length="237" mass="25140">MSGEQPEMSDELKDLHVSPSAIKKITSGINGAIDELQAIGQAGGAEVGRGFSELALTGMETGYADLTAKFETFCERWEWGVRSLVKEALDFAEGAGLSAGLMHEADGYVQGTMKVGWTAAMGNPHLSEEDVEKRSWGRTLEDNPIHNLANPDYSAKSMLQAGQDAEDLWKATAHDLTTDGMIGGQYSSYAKVAGYGDEYDAAMDDAFGPDQKADDGGAHGESGKRGEGRTEHGGSKG</sequence>
<name>A0ABW1MNJ1_9ACTN</name>
<accession>A0ABW1MNJ1</accession>
<dbReference type="RefSeq" id="WP_051861195.1">
    <property type="nucleotide sequence ID" value="NZ_JBHSPX010000006.1"/>
</dbReference>
<evidence type="ECO:0000313" key="3">
    <source>
        <dbReference type="Proteomes" id="UP001596139"/>
    </source>
</evidence>
<protein>
    <submittedName>
        <fullName evidence="2">Uncharacterized protein</fullName>
    </submittedName>
</protein>